<evidence type="ECO:0000256" key="1">
    <source>
        <dbReference type="SAM" id="MobiDB-lite"/>
    </source>
</evidence>
<dbReference type="InterPro" id="IPR013885">
    <property type="entry name" value="DUF1764_euk"/>
</dbReference>
<feature type="region of interest" description="Disordered" evidence="1">
    <location>
        <begin position="111"/>
        <end position="220"/>
    </location>
</feature>
<organism evidence="2 3">
    <name type="scientific">Camelina sativa</name>
    <name type="common">False flax</name>
    <name type="synonym">Myagrum sativum</name>
    <dbReference type="NCBI Taxonomy" id="90675"/>
    <lineage>
        <taxon>Eukaryota</taxon>
        <taxon>Viridiplantae</taxon>
        <taxon>Streptophyta</taxon>
        <taxon>Embryophyta</taxon>
        <taxon>Tracheophyta</taxon>
        <taxon>Spermatophyta</taxon>
        <taxon>Magnoliopsida</taxon>
        <taxon>eudicotyledons</taxon>
        <taxon>Gunneridae</taxon>
        <taxon>Pentapetalae</taxon>
        <taxon>rosids</taxon>
        <taxon>malvids</taxon>
        <taxon>Brassicales</taxon>
        <taxon>Brassicaceae</taxon>
        <taxon>Camelineae</taxon>
        <taxon>Camelina</taxon>
    </lineage>
</organism>
<evidence type="ECO:0000313" key="2">
    <source>
        <dbReference type="Proteomes" id="UP000694864"/>
    </source>
</evidence>
<feature type="compositionally biased region" description="Basic and acidic residues" evidence="1">
    <location>
        <begin position="186"/>
        <end position="205"/>
    </location>
</feature>
<sequence>MNPTRPDCLRLPRRPYFSRLVSLSKSQASSSCGFASYLIVIFCDRLHRNMPKKKRKTSSSTMKKPSQGEAKPVVIQQAKRVLKKPGKFGKEIEEIFAARIKLRQMVQIPQTNETKAEIAKKKRKRDRLERKNNPGSEPRRRQKRERTELDNNPESEVRSQTTELDNNPGSETVRQTTKLDNNPGSETRRRQTRERTKLDDNNPERKTKKSKKRSGPRKITTEGFKVFREDEIGGPRKITSDGLKVFREDEIGFNKAKSGGTRLCPFDCNCCF</sequence>
<protein>
    <submittedName>
        <fullName evidence="3">Stress response protein nst1-like isoform X1</fullName>
    </submittedName>
</protein>
<accession>A0ABM0XW96</accession>
<feature type="compositionally biased region" description="Basic residues" evidence="1">
    <location>
        <begin position="206"/>
        <end position="216"/>
    </location>
</feature>
<proteinExistence type="predicted"/>
<name>A0ABM0XW96_CAMSA</name>
<dbReference type="GeneID" id="104769412"/>
<dbReference type="Proteomes" id="UP000694864">
    <property type="component" value="Chromosome 20"/>
</dbReference>
<reference evidence="2" key="1">
    <citation type="journal article" date="2014" name="Nat. Commun.">
        <title>The emerging biofuel crop Camelina sativa retains a highly undifferentiated hexaploid genome structure.</title>
        <authorList>
            <person name="Kagale S."/>
            <person name="Koh C."/>
            <person name="Nixon J."/>
            <person name="Bollina V."/>
            <person name="Clarke W.E."/>
            <person name="Tuteja R."/>
            <person name="Spillane C."/>
            <person name="Robinson S.J."/>
            <person name="Links M.G."/>
            <person name="Clarke C."/>
            <person name="Higgins E.E."/>
            <person name="Huebert T."/>
            <person name="Sharpe A.G."/>
            <person name="Parkin I.A."/>
        </authorList>
    </citation>
    <scope>NUCLEOTIDE SEQUENCE [LARGE SCALE GENOMIC DNA]</scope>
    <source>
        <strain evidence="2">cv. DH55</strain>
    </source>
</reference>
<feature type="region of interest" description="Disordered" evidence="1">
    <location>
        <begin position="51"/>
        <end position="73"/>
    </location>
</feature>
<dbReference type="PANTHER" id="PTHR34066">
    <property type="entry name" value="GROWTH FACTOR 2"/>
    <property type="match status" value="1"/>
</dbReference>
<keyword evidence="2" id="KW-1185">Reference proteome</keyword>
<dbReference type="Pfam" id="PF08576">
    <property type="entry name" value="DUF1764"/>
    <property type="match status" value="1"/>
</dbReference>
<feature type="compositionally biased region" description="Polar residues" evidence="1">
    <location>
        <begin position="150"/>
        <end position="185"/>
    </location>
</feature>
<dbReference type="PANTHER" id="PTHR34066:SF1">
    <property type="entry name" value="DUF1764 FAMILY PROTEIN"/>
    <property type="match status" value="1"/>
</dbReference>
<reference evidence="3" key="2">
    <citation type="submission" date="2025-08" db="UniProtKB">
        <authorList>
            <consortium name="RefSeq"/>
        </authorList>
    </citation>
    <scope>IDENTIFICATION</scope>
    <source>
        <tissue evidence="3">Leaf</tissue>
    </source>
</reference>
<evidence type="ECO:0000313" key="3">
    <source>
        <dbReference type="RefSeq" id="XP_010491922.1"/>
    </source>
</evidence>
<gene>
    <name evidence="3" type="primary">LOC104769412</name>
</gene>
<dbReference type="RefSeq" id="XP_010491922.1">
    <property type="nucleotide sequence ID" value="XM_010493620.2"/>
</dbReference>